<dbReference type="PROSITE" id="PS51755">
    <property type="entry name" value="OMPR_PHOB"/>
    <property type="match status" value="1"/>
</dbReference>
<keyword evidence="5" id="KW-0804">Transcription</keyword>
<keyword evidence="4 7" id="KW-0238">DNA-binding</keyword>
<dbReference type="Pfam" id="PF00486">
    <property type="entry name" value="Trans_reg_C"/>
    <property type="match status" value="1"/>
</dbReference>
<dbReference type="Proteomes" id="UP000585836">
    <property type="component" value="Unassembled WGS sequence"/>
</dbReference>
<dbReference type="GO" id="GO:0032993">
    <property type="term" value="C:protein-DNA complex"/>
    <property type="evidence" value="ECO:0007669"/>
    <property type="project" value="TreeGrafter"/>
</dbReference>
<dbReference type="Gene3D" id="3.40.50.2300">
    <property type="match status" value="1"/>
</dbReference>
<dbReference type="Pfam" id="PF00072">
    <property type="entry name" value="Response_reg"/>
    <property type="match status" value="1"/>
</dbReference>
<feature type="region of interest" description="Disordered" evidence="8">
    <location>
        <begin position="129"/>
        <end position="172"/>
    </location>
</feature>
<keyword evidence="12" id="KW-1185">Reference proteome</keyword>
<accession>A0A7W9URR2</accession>
<dbReference type="Gene3D" id="6.10.250.690">
    <property type="match status" value="1"/>
</dbReference>
<evidence type="ECO:0000256" key="5">
    <source>
        <dbReference type="ARBA" id="ARBA00023163"/>
    </source>
</evidence>
<dbReference type="PANTHER" id="PTHR48111:SF1">
    <property type="entry name" value="TWO-COMPONENT RESPONSE REGULATOR ORR33"/>
    <property type="match status" value="1"/>
</dbReference>
<dbReference type="InterPro" id="IPR001867">
    <property type="entry name" value="OmpR/PhoB-type_DNA-bd"/>
</dbReference>
<keyword evidence="1 6" id="KW-0597">Phosphoprotein</keyword>
<dbReference type="InterPro" id="IPR011006">
    <property type="entry name" value="CheY-like_superfamily"/>
</dbReference>
<evidence type="ECO:0000256" key="6">
    <source>
        <dbReference type="PROSITE-ProRule" id="PRU00169"/>
    </source>
</evidence>
<evidence type="ECO:0000259" key="9">
    <source>
        <dbReference type="PROSITE" id="PS50110"/>
    </source>
</evidence>
<dbReference type="GO" id="GO:0006355">
    <property type="term" value="P:regulation of DNA-templated transcription"/>
    <property type="evidence" value="ECO:0007669"/>
    <property type="project" value="InterPro"/>
</dbReference>
<comment type="caution">
    <text evidence="11">The sequence shown here is derived from an EMBL/GenBank/DDBJ whole genome shotgun (WGS) entry which is preliminary data.</text>
</comment>
<feature type="compositionally biased region" description="Low complexity" evidence="8">
    <location>
        <begin position="131"/>
        <end position="145"/>
    </location>
</feature>
<keyword evidence="2" id="KW-0902">Two-component regulatory system</keyword>
<evidence type="ECO:0000256" key="2">
    <source>
        <dbReference type="ARBA" id="ARBA00023012"/>
    </source>
</evidence>
<dbReference type="Gene3D" id="1.10.10.10">
    <property type="entry name" value="Winged helix-like DNA-binding domain superfamily/Winged helix DNA-binding domain"/>
    <property type="match status" value="1"/>
</dbReference>
<evidence type="ECO:0000313" key="11">
    <source>
        <dbReference type="EMBL" id="MBB5928727.1"/>
    </source>
</evidence>
<feature type="compositionally biased region" description="Pro residues" evidence="8">
    <location>
        <begin position="146"/>
        <end position="167"/>
    </location>
</feature>
<dbReference type="SUPFAM" id="SSF52172">
    <property type="entry name" value="CheY-like"/>
    <property type="match status" value="1"/>
</dbReference>
<dbReference type="InterPro" id="IPR016032">
    <property type="entry name" value="Sig_transdc_resp-reg_C-effctor"/>
</dbReference>
<dbReference type="SUPFAM" id="SSF46894">
    <property type="entry name" value="C-terminal effector domain of the bipartite response regulators"/>
    <property type="match status" value="1"/>
</dbReference>
<dbReference type="InterPro" id="IPR039420">
    <property type="entry name" value="WalR-like"/>
</dbReference>
<sequence length="279" mass="29989">MITAVEQWGCEPDVMQVLLIEDDERIAGPLAEGLGRYGYTVERVRTGSAALAAPEPEMVLLDLGLPDMDGLDVCRALRRRSDVPIIMITARGEEIDRVLGLELGADDYMAKPFGVRELVARIRAVTRRTRPPVTAGAGTTGNAPGPGRPVPTSAPGPTPSAPGPTPSEAPQAVGPLVIDRRTRRVRLHGAPVALAPKEFDLLAHLALDPGAVCSRQQIVDQVWDPHFFGPTRTLDVHVAALRRKLGDPAWIETVRRVGFRLHAPDVAAPPHDAGQEART</sequence>
<reference evidence="11 12" key="1">
    <citation type="submission" date="2020-08" db="EMBL/GenBank/DDBJ databases">
        <title>Genomic Encyclopedia of Type Strains, Phase III (KMG-III): the genomes of soil and plant-associated and newly described type strains.</title>
        <authorList>
            <person name="Whitman W."/>
        </authorList>
    </citation>
    <scope>NUCLEOTIDE SEQUENCE [LARGE SCALE GENOMIC DNA]</scope>
    <source>
        <strain evidence="11 12">CECT 3313</strain>
    </source>
</reference>
<dbReference type="CDD" id="cd17624">
    <property type="entry name" value="REC_OmpR_PmrA-like"/>
    <property type="match status" value="1"/>
</dbReference>
<protein>
    <submittedName>
        <fullName evidence="11">DNA-binding response OmpR family regulator</fullName>
    </submittedName>
</protein>
<keyword evidence="3" id="KW-0805">Transcription regulation</keyword>
<feature type="modified residue" description="4-aspartylphosphate" evidence="6">
    <location>
        <position position="62"/>
    </location>
</feature>
<evidence type="ECO:0000256" key="7">
    <source>
        <dbReference type="PROSITE-ProRule" id="PRU01091"/>
    </source>
</evidence>
<gene>
    <name evidence="11" type="ORF">FHS34_004197</name>
</gene>
<feature type="domain" description="OmpR/PhoB-type" evidence="10">
    <location>
        <begin position="168"/>
        <end position="263"/>
    </location>
</feature>
<evidence type="ECO:0000256" key="4">
    <source>
        <dbReference type="ARBA" id="ARBA00023125"/>
    </source>
</evidence>
<feature type="domain" description="Response regulatory" evidence="9">
    <location>
        <begin position="16"/>
        <end position="126"/>
    </location>
</feature>
<evidence type="ECO:0000256" key="1">
    <source>
        <dbReference type="ARBA" id="ARBA00022553"/>
    </source>
</evidence>
<evidence type="ECO:0000256" key="8">
    <source>
        <dbReference type="SAM" id="MobiDB-lite"/>
    </source>
</evidence>
<dbReference type="InterPro" id="IPR036388">
    <property type="entry name" value="WH-like_DNA-bd_sf"/>
</dbReference>
<dbReference type="SMART" id="SM00862">
    <property type="entry name" value="Trans_reg_C"/>
    <property type="match status" value="1"/>
</dbReference>
<evidence type="ECO:0000256" key="3">
    <source>
        <dbReference type="ARBA" id="ARBA00023015"/>
    </source>
</evidence>
<dbReference type="GO" id="GO:0000156">
    <property type="term" value="F:phosphorelay response regulator activity"/>
    <property type="evidence" value="ECO:0007669"/>
    <property type="project" value="TreeGrafter"/>
</dbReference>
<dbReference type="PROSITE" id="PS50110">
    <property type="entry name" value="RESPONSE_REGULATORY"/>
    <property type="match status" value="1"/>
</dbReference>
<dbReference type="SMART" id="SM00448">
    <property type="entry name" value="REC"/>
    <property type="match status" value="1"/>
</dbReference>
<organism evidence="11 12">
    <name type="scientific">Streptomyces echinatus</name>
    <dbReference type="NCBI Taxonomy" id="67293"/>
    <lineage>
        <taxon>Bacteria</taxon>
        <taxon>Bacillati</taxon>
        <taxon>Actinomycetota</taxon>
        <taxon>Actinomycetes</taxon>
        <taxon>Kitasatosporales</taxon>
        <taxon>Streptomycetaceae</taxon>
        <taxon>Streptomyces</taxon>
    </lineage>
</organism>
<dbReference type="AlphaFoldDB" id="A0A7W9URR2"/>
<dbReference type="PANTHER" id="PTHR48111">
    <property type="entry name" value="REGULATOR OF RPOS"/>
    <property type="match status" value="1"/>
</dbReference>
<dbReference type="InterPro" id="IPR001789">
    <property type="entry name" value="Sig_transdc_resp-reg_receiver"/>
</dbReference>
<dbReference type="GO" id="GO:0000976">
    <property type="term" value="F:transcription cis-regulatory region binding"/>
    <property type="evidence" value="ECO:0007669"/>
    <property type="project" value="TreeGrafter"/>
</dbReference>
<dbReference type="GO" id="GO:0005829">
    <property type="term" value="C:cytosol"/>
    <property type="evidence" value="ECO:0007669"/>
    <property type="project" value="TreeGrafter"/>
</dbReference>
<evidence type="ECO:0000259" key="10">
    <source>
        <dbReference type="PROSITE" id="PS51755"/>
    </source>
</evidence>
<name>A0A7W9URR2_9ACTN</name>
<evidence type="ECO:0000313" key="12">
    <source>
        <dbReference type="Proteomes" id="UP000585836"/>
    </source>
</evidence>
<dbReference type="CDD" id="cd00383">
    <property type="entry name" value="trans_reg_C"/>
    <property type="match status" value="1"/>
</dbReference>
<dbReference type="EMBL" id="JACHJK010000007">
    <property type="protein sequence ID" value="MBB5928727.1"/>
    <property type="molecule type" value="Genomic_DNA"/>
</dbReference>
<feature type="DNA-binding region" description="OmpR/PhoB-type" evidence="7">
    <location>
        <begin position="168"/>
        <end position="263"/>
    </location>
</feature>
<proteinExistence type="predicted"/>